<keyword evidence="3" id="KW-1185">Reference proteome</keyword>
<protein>
    <recommendedName>
        <fullName evidence="4">High light inducible protein</fullName>
    </recommendedName>
</protein>
<dbReference type="KEGG" id="vg:15013606"/>
<evidence type="ECO:0000313" key="2">
    <source>
        <dbReference type="EMBL" id="AGG54245.1"/>
    </source>
</evidence>
<dbReference type="SUPFAM" id="SSF103511">
    <property type="entry name" value="Chlorophyll a-b binding protein"/>
    <property type="match status" value="1"/>
</dbReference>
<feature type="transmembrane region" description="Helical" evidence="1">
    <location>
        <begin position="26"/>
        <end position="49"/>
    </location>
</feature>
<name>M1T2F8_9CAUD</name>
<evidence type="ECO:0008006" key="4">
    <source>
        <dbReference type="Google" id="ProtNLM"/>
    </source>
</evidence>
<dbReference type="GeneID" id="15013606"/>
<keyword evidence="1" id="KW-1133">Transmembrane helix</keyword>
<dbReference type="OrthoDB" id="28421at10239"/>
<dbReference type="EMBL" id="HQ316583">
    <property type="protein sequence ID" value="AGG54245.1"/>
    <property type="molecule type" value="Genomic_DNA"/>
</dbReference>
<dbReference type="RefSeq" id="YP_007677370.1">
    <property type="nucleotide sequence ID" value="NC_020875.1"/>
</dbReference>
<evidence type="ECO:0000313" key="3">
    <source>
        <dbReference type="Proteomes" id="UP000203282"/>
    </source>
</evidence>
<evidence type="ECO:0000256" key="1">
    <source>
        <dbReference type="SAM" id="Phobius"/>
    </source>
</evidence>
<sequence>MIPIPQPTLKPYSHTLKKMTPEAEKFNGWAAMLGFVAAVGAYATTGQIIPGIF</sequence>
<reference evidence="2 3" key="1">
    <citation type="submission" date="2010-03" db="EMBL/GenBank/DDBJ databases">
        <title>The Genome Sequence of Cyanophage S-SSM4.</title>
        <authorList>
            <consortium name="The Broad Institute Genome Sequencing Platform"/>
            <person name="Henn M.R."/>
            <person name="Sullivan M.S."/>
            <person name="Osburne M.S."/>
            <person name="Levin J."/>
            <person name="Malboeuf C."/>
            <person name="Casali M."/>
            <person name="Russ C."/>
            <person name="Lennon N."/>
            <person name="Erlich R."/>
            <person name="Young S.K."/>
            <person name="Koehrsen M."/>
            <person name="Yandava C."/>
            <person name="Zeng Q."/>
            <person name="Alvarado L."/>
            <person name="Anderson S."/>
            <person name="Berlin A."/>
            <person name="Borenstein D."/>
            <person name="Chen Z."/>
            <person name="Engels R."/>
            <person name="Freedman E."/>
            <person name="Gellesch M."/>
            <person name="Goldberg J."/>
            <person name="Green L."/>
            <person name="Griggs A."/>
            <person name="Gujja S."/>
            <person name="Heiman D."/>
            <person name="Hepburn T."/>
            <person name="Howarth C."/>
            <person name="Jen D."/>
            <person name="Larson L."/>
            <person name="Lewis B."/>
            <person name="Mehta T."/>
            <person name="Park D."/>
            <person name="Pearson M."/>
            <person name="Roberts A."/>
            <person name="Ryan E."/>
            <person name="Saif S."/>
            <person name="Shea T."/>
            <person name="Shenoy N."/>
            <person name="Sisk P."/>
            <person name="Stolte C."/>
            <person name="Sykes S."/>
            <person name="Walk T."/>
            <person name="White J."/>
            <person name="Yu Q."/>
            <person name="Coleman M.L."/>
            <person name="Huang K.H."/>
            <person name="Weigele P.R."/>
            <person name="DeFrancesco A.S."/>
            <person name="Kern S.E."/>
            <person name="Thompson L.R."/>
            <person name="Fu R."/>
            <person name="Hombeck B."/>
            <person name="Chisholm S.W."/>
            <person name="Haas B."/>
            <person name="Nusbaum C."/>
            <person name="Galagan J."/>
            <person name="Birren B."/>
        </authorList>
    </citation>
    <scope>NUCLEOTIDE SEQUENCE [LARGE SCALE GENOMIC DNA]</scope>
    <source>
        <strain evidence="2 3">S-SSM4</strain>
    </source>
</reference>
<accession>M1T2F8</accession>
<proteinExistence type="predicted"/>
<organism evidence="2 3">
    <name type="scientific">Synechococcus phage S-SSM4</name>
    <dbReference type="NCBI Taxonomy" id="536466"/>
    <lineage>
        <taxon>Viruses</taxon>
        <taxon>Duplodnaviria</taxon>
        <taxon>Heunggongvirae</taxon>
        <taxon>Uroviricota</taxon>
        <taxon>Caudoviricetes</taxon>
        <taxon>Pantevenvirales</taxon>
        <taxon>Kyanoviridae</taxon>
        <taxon>Greenvirus</taxon>
        <taxon>Greenvirus ssm4</taxon>
    </lineage>
</organism>
<keyword evidence="1" id="KW-0812">Transmembrane</keyword>
<keyword evidence="1" id="KW-0472">Membrane</keyword>
<dbReference type="Proteomes" id="UP000203282">
    <property type="component" value="Segment"/>
</dbReference>
<gene>
    <name evidence="2" type="ORF">CYXG_00181</name>
</gene>